<gene>
    <name evidence="2" type="ORF">PCOR1329_LOCUS5942</name>
</gene>
<name>A0ABN9PTT0_9DINO</name>
<evidence type="ECO:0000313" key="2">
    <source>
        <dbReference type="EMBL" id="CAK0796592.1"/>
    </source>
</evidence>
<feature type="region of interest" description="Disordered" evidence="1">
    <location>
        <begin position="76"/>
        <end position="109"/>
    </location>
</feature>
<dbReference type="Proteomes" id="UP001189429">
    <property type="component" value="Unassembled WGS sequence"/>
</dbReference>
<reference evidence="2" key="1">
    <citation type="submission" date="2023-10" db="EMBL/GenBank/DDBJ databases">
        <authorList>
            <person name="Chen Y."/>
            <person name="Shah S."/>
            <person name="Dougan E. K."/>
            <person name="Thang M."/>
            <person name="Chan C."/>
        </authorList>
    </citation>
    <scope>NUCLEOTIDE SEQUENCE [LARGE SCALE GENOMIC DNA]</scope>
</reference>
<dbReference type="EMBL" id="CAUYUJ010001579">
    <property type="protein sequence ID" value="CAK0796592.1"/>
    <property type="molecule type" value="Genomic_DNA"/>
</dbReference>
<accession>A0ABN9PTT0</accession>
<protein>
    <submittedName>
        <fullName evidence="2">Uncharacterized protein</fullName>
    </submittedName>
</protein>
<proteinExistence type="predicted"/>
<evidence type="ECO:0000256" key="1">
    <source>
        <dbReference type="SAM" id="MobiDB-lite"/>
    </source>
</evidence>
<feature type="region of interest" description="Disordered" evidence="1">
    <location>
        <begin position="1"/>
        <end position="63"/>
    </location>
</feature>
<feature type="region of interest" description="Disordered" evidence="1">
    <location>
        <begin position="143"/>
        <end position="213"/>
    </location>
</feature>
<evidence type="ECO:0000313" key="3">
    <source>
        <dbReference type="Proteomes" id="UP001189429"/>
    </source>
</evidence>
<feature type="compositionally biased region" description="Gly residues" evidence="1">
    <location>
        <begin position="84"/>
        <end position="96"/>
    </location>
</feature>
<sequence length="213" mass="22188">MIVPAGATQDRPGPGAGAPPPASRPRRLRERTRTTTRSGSAQENEGERERERKRRGQNGYARRRFCPRISPLCRWATRGHGRGGRGAGGGDFAGGGRKYETGEQRRNMSRAQLAEPLDALEKWYGRRQAGRCCRCRRGPPGLKAAAAVPGGGEAGTEQHAPSARAGAPAARLRPQGGGGAAPGASPFGCRTGQLPTALPEPSPCGGPPGGRAG</sequence>
<comment type="caution">
    <text evidence="2">The sequence shown here is derived from an EMBL/GenBank/DDBJ whole genome shotgun (WGS) entry which is preliminary data.</text>
</comment>
<feature type="compositionally biased region" description="Low complexity" evidence="1">
    <location>
        <begin position="160"/>
        <end position="174"/>
    </location>
</feature>
<feature type="compositionally biased region" description="Basic and acidic residues" evidence="1">
    <location>
        <begin position="97"/>
        <end position="106"/>
    </location>
</feature>
<keyword evidence="3" id="KW-1185">Reference proteome</keyword>
<feature type="compositionally biased region" description="Basic residues" evidence="1">
    <location>
        <begin position="51"/>
        <end position="63"/>
    </location>
</feature>
<organism evidence="2 3">
    <name type="scientific">Prorocentrum cordatum</name>
    <dbReference type="NCBI Taxonomy" id="2364126"/>
    <lineage>
        <taxon>Eukaryota</taxon>
        <taxon>Sar</taxon>
        <taxon>Alveolata</taxon>
        <taxon>Dinophyceae</taxon>
        <taxon>Prorocentrales</taxon>
        <taxon>Prorocentraceae</taxon>
        <taxon>Prorocentrum</taxon>
    </lineage>
</organism>